<accession>A0A8J2XIE7</accession>
<dbReference type="InterPro" id="IPR022764">
    <property type="entry name" value="Peptidase_S54_rhomboid_dom"/>
</dbReference>
<dbReference type="PANTHER" id="PTHR43731:SF14">
    <property type="entry name" value="PRESENILIN-ASSOCIATED RHOMBOID-LIKE PROTEIN, MITOCHONDRIAL"/>
    <property type="match status" value="1"/>
</dbReference>
<sequence>MADHRLQLYEFAHMLIQNGHFDVIHFQDHADELWLERYENKTSTVIRLIHRGFDWKNHLKRDIAITLQRAKKLKPMISGKRMEICNVYFSPFAPVDDWESLKKPIHLKEKQSIKMKVYYIDREEGEDEKNRLLEDLAVEYPISPSPNEEEKDISGYKHYIHERIKMKKAEITNIFSYGKPIFTYLFIAVNLLLYFFMELANGNELETLIAFGAKYNVAIVEANEWWRLFTSMFIHIGFLHLFMNMVAVYYLGMTVERIFGSIRFLFIYFLAGIAGSIASFAFSPNISAGASGAIFGLFGALLVFGIHYKHIFRKTMGFNLLFILGINIAVGFVLPQIDMAAHLGGLAGGFLAAQMIHLPRKRHFRKQLLSALLLALLLGIGVPFGIQQNESSQTYQLMKIEELIKKEEYESVIHVSTDALQLKGDYDGVLLFHRSYAYIELGKYENAIKDLEHSLSYDIYPESYYNLALLYMEIGEKKLAELYAKKAFDMNPDNGSFIELYENIMDEKQ</sequence>
<dbReference type="Gene3D" id="1.20.1540.10">
    <property type="entry name" value="Rhomboid-like"/>
    <property type="match status" value="1"/>
</dbReference>
<evidence type="ECO:0000259" key="9">
    <source>
        <dbReference type="Pfam" id="PF01694"/>
    </source>
</evidence>
<comment type="caution">
    <text evidence="10">The sequence shown here is derived from an EMBL/GenBank/DDBJ whole genome shotgun (WGS) entry which is preliminary data.</text>
</comment>
<keyword evidence="10" id="KW-0645">Protease</keyword>
<reference evidence="10" key="1">
    <citation type="journal article" date="2014" name="Int. J. Syst. Evol. Microbiol.">
        <title>Complete genome sequence of Corynebacterium casei LMG S-19264T (=DSM 44701T), isolated from a smear-ripened cheese.</title>
        <authorList>
            <consortium name="US DOE Joint Genome Institute (JGI-PGF)"/>
            <person name="Walter F."/>
            <person name="Albersmeier A."/>
            <person name="Kalinowski J."/>
            <person name="Ruckert C."/>
        </authorList>
    </citation>
    <scope>NUCLEOTIDE SEQUENCE</scope>
    <source>
        <strain evidence="10">CGMCC 1.12360</strain>
    </source>
</reference>
<dbReference type="GO" id="GO:0006508">
    <property type="term" value="P:proteolysis"/>
    <property type="evidence" value="ECO:0007669"/>
    <property type="project" value="UniProtKB-KW"/>
</dbReference>
<feature type="transmembrane region" description="Helical" evidence="8">
    <location>
        <begin position="174"/>
        <end position="197"/>
    </location>
</feature>
<evidence type="ECO:0000313" key="10">
    <source>
        <dbReference type="EMBL" id="GFZ77712.1"/>
    </source>
</evidence>
<dbReference type="PANTHER" id="PTHR43731">
    <property type="entry name" value="RHOMBOID PROTEASE"/>
    <property type="match status" value="1"/>
</dbReference>
<organism evidence="10 11">
    <name type="scientific">Compostibacillus humi</name>
    <dbReference type="NCBI Taxonomy" id="1245525"/>
    <lineage>
        <taxon>Bacteria</taxon>
        <taxon>Bacillati</taxon>
        <taxon>Bacillota</taxon>
        <taxon>Bacilli</taxon>
        <taxon>Bacillales</taxon>
        <taxon>Bacillaceae</taxon>
        <taxon>Compostibacillus</taxon>
    </lineage>
</organism>
<dbReference type="InterPro" id="IPR035952">
    <property type="entry name" value="Rhomboid-like_sf"/>
</dbReference>
<evidence type="ECO:0000256" key="7">
    <source>
        <dbReference type="PROSITE-ProRule" id="PRU00339"/>
    </source>
</evidence>
<keyword evidence="7" id="KW-0802">TPR repeat</keyword>
<dbReference type="AlphaFoldDB" id="A0A8J2XIE7"/>
<feature type="repeat" description="TPR" evidence="7">
    <location>
        <begin position="461"/>
        <end position="494"/>
    </location>
</feature>
<dbReference type="InterPro" id="IPR019734">
    <property type="entry name" value="TPR_rpt"/>
</dbReference>
<dbReference type="Gene3D" id="1.25.40.10">
    <property type="entry name" value="Tetratricopeptide repeat domain"/>
    <property type="match status" value="1"/>
</dbReference>
<evidence type="ECO:0000256" key="1">
    <source>
        <dbReference type="ARBA" id="ARBA00004141"/>
    </source>
</evidence>
<dbReference type="EMBL" id="BMEV01000032">
    <property type="protein sequence ID" value="GFZ77712.1"/>
    <property type="molecule type" value="Genomic_DNA"/>
</dbReference>
<keyword evidence="3 8" id="KW-0812">Transmembrane</keyword>
<evidence type="ECO:0000256" key="2">
    <source>
        <dbReference type="ARBA" id="ARBA00009045"/>
    </source>
</evidence>
<evidence type="ECO:0000313" key="11">
    <source>
        <dbReference type="Proteomes" id="UP000602050"/>
    </source>
</evidence>
<dbReference type="Pfam" id="PF01694">
    <property type="entry name" value="Rhomboid"/>
    <property type="match status" value="1"/>
</dbReference>
<name>A0A8J2XIE7_9BACI</name>
<evidence type="ECO:0000256" key="3">
    <source>
        <dbReference type="ARBA" id="ARBA00022692"/>
    </source>
</evidence>
<evidence type="ECO:0000256" key="8">
    <source>
        <dbReference type="SAM" id="Phobius"/>
    </source>
</evidence>
<keyword evidence="4" id="KW-0378">Hydrolase</keyword>
<dbReference type="RefSeq" id="WP_188392175.1">
    <property type="nucleotide sequence ID" value="NZ_BMEV01000032.1"/>
</dbReference>
<dbReference type="Proteomes" id="UP000602050">
    <property type="component" value="Unassembled WGS sequence"/>
</dbReference>
<feature type="transmembrane region" description="Helical" evidence="8">
    <location>
        <begin position="340"/>
        <end position="356"/>
    </location>
</feature>
<feature type="transmembrane region" description="Helical" evidence="8">
    <location>
        <begin position="288"/>
        <end position="306"/>
    </location>
</feature>
<protein>
    <submittedName>
        <fullName evidence="10">Rhomboid protease GluP</fullName>
    </submittedName>
</protein>
<dbReference type="SUPFAM" id="SSF48452">
    <property type="entry name" value="TPR-like"/>
    <property type="match status" value="1"/>
</dbReference>
<dbReference type="InterPro" id="IPR050925">
    <property type="entry name" value="Rhomboid_protease_S54"/>
</dbReference>
<dbReference type="InterPro" id="IPR011990">
    <property type="entry name" value="TPR-like_helical_dom_sf"/>
</dbReference>
<feature type="domain" description="Peptidase S54 rhomboid" evidence="9">
    <location>
        <begin position="223"/>
        <end position="356"/>
    </location>
</feature>
<keyword evidence="6 8" id="KW-0472">Membrane</keyword>
<feature type="transmembrane region" description="Helical" evidence="8">
    <location>
        <begin position="232"/>
        <end position="252"/>
    </location>
</feature>
<proteinExistence type="inferred from homology"/>
<dbReference type="SMART" id="SM00028">
    <property type="entry name" value="TPR"/>
    <property type="match status" value="2"/>
</dbReference>
<keyword evidence="5 8" id="KW-1133">Transmembrane helix</keyword>
<evidence type="ECO:0000256" key="5">
    <source>
        <dbReference type="ARBA" id="ARBA00022989"/>
    </source>
</evidence>
<dbReference type="GO" id="GO:0004252">
    <property type="term" value="F:serine-type endopeptidase activity"/>
    <property type="evidence" value="ECO:0007669"/>
    <property type="project" value="InterPro"/>
</dbReference>
<evidence type="ECO:0000256" key="6">
    <source>
        <dbReference type="ARBA" id="ARBA00023136"/>
    </source>
</evidence>
<gene>
    <name evidence="10" type="primary">gluP</name>
    <name evidence="10" type="ORF">GCM10010978_19090</name>
</gene>
<feature type="transmembrane region" description="Helical" evidence="8">
    <location>
        <begin position="264"/>
        <end position="282"/>
    </location>
</feature>
<reference evidence="10" key="2">
    <citation type="submission" date="2020-09" db="EMBL/GenBank/DDBJ databases">
        <authorList>
            <person name="Sun Q."/>
            <person name="Zhou Y."/>
        </authorList>
    </citation>
    <scope>NUCLEOTIDE SEQUENCE</scope>
    <source>
        <strain evidence="10">CGMCC 1.12360</strain>
    </source>
</reference>
<keyword evidence="11" id="KW-1185">Reference proteome</keyword>
<feature type="transmembrane region" description="Helical" evidence="8">
    <location>
        <begin position="368"/>
        <end position="386"/>
    </location>
</feature>
<evidence type="ECO:0000256" key="4">
    <source>
        <dbReference type="ARBA" id="ARBA00022801"/>
    </source>
</evidence>
<dbReference type="Pfam" id="PF13181">
    <property type="entry name" value="TPR_8"/>
    <property type="match status" value="2"/>
</dbReference>
<dbReference type="GO" id="GO:0016020">
    <property type="term" value="C:membrane"/>
    <property type="evidence" value="ECO:0007669"/>
    <property type="project" value="UniProtKB-SubCell"/>
</dbReference>
<dbReference type="SUPFAM" id="SSF144091">
    <property type="entry name" value="Rhomboid-like"/>
    <property type="match status" value="1"/>
</dbReference>
<comment type="subcellular location">
    <subcellularLocation>
        <location evidence="1">Membrane</location>
        <topology evidence="1">Multi-pass membrane protein</topology>
    </subcellularLocation>
</comment>
<feature type="transmembrane region" description="Helical" evidence="8">
    <location>
        <begin position="318"/>
        <end position="334"/>
    </location>
</feature>
<comment type="similarity">
    <text evidence="2">Belongs to the peptidase S54 family.</text>
</comment>
<dbReference type="PROSITE" id="PS50005">
    <property type="entry name" value="TPR"/>
    <property type="match status" value="1"/>
</dbReference>